<evidence type="ECO:0000313" key="7">
    <source>
        <dbReference type="EMBL" id="SDP75350.1"/>
    </source>
</evidence>
<feature type="transmembrane region" description="Helical" evidence="6">
    <location>
        <begin position="673"/>
        <end position="692"/>
    </location>
</feature>
<dbReference type="STRING" id="94869.SAMN04488529_11526"/>
<evidence type="ECO:0000256" key="2">
    <source>
        <dbReference type="ARBA" id="ARBA00022475"/>
    </source>
</evidence>
<dbReference type="Gene3D" id="2.60.120.260">
    <property type="entry name" value="Galactose-binding domain-like"/>
    <property type="match status" value="2"/>
</dbReference>
<evidence type="ECO:0000256" key="6">
    <source>
        <dbReference type="SAM" id="Phobius"/>
    </source>
</evidence>
<dbReference type="AlphaFoldDB" id="A0A1H0VA78"/>
<evidence type="ECO:0000313" key="8">
    <source>
        <dbReference type="Proteomes" id="UP000198597"/>
    </source>
</evidence>
<accession>A0A1H0VA78</accession>
<dbReference type="PANTHER" id="PTHR39083">
    <property type="entry name" value="CYCLIC DI-GMP-BINDING PROTEIN"/>
    <property type="match status" value="1"/>
</dbReference>
<comment type="subcellular location">
    <subcellularLocation>
        <location evidence="1">Cell membrane</location>
        <topology evidence="1">Single-pass membrane protein</topology>
    </subcellularLocation>
</comment>
<sequence>MNKKIFNNINKIVTLILLIVSILTVIPVEVAQGVLKNRSYSNNIYNKELELSKNVSFSGVYDSYSWNFNIDKRTNIKDIKTSMVFEVTDVLEKNIGSYLTFLVNGTEFYSKKIESNNGQNQTIELKLPLELLKDGFNEIKVEGYLRLTDMPCTDDLNTANWLVLKKESKVNITQTNMIPENLISELTYPLVNMGGYEITKIVIPDSYTDGELTSALKMQGLIAREGGRGQIIKAENGKALEKSNIAYIGRIDAMPEILKKGIGGFEDLNNQAYINIANSPVGATGQEKILYILSENDKELICAVKFLMNKELVSQVNKSSVYINSKMDLNDKIKEPQKTFTFKELGYNQKTVEGLFRNEMAINYSLPQNRQLSVGDTININFRYSENLDFDRSLFTVFINDIPVASKKLEKEKANEDNLLITVPEDVTNIFFIEIKFAFDLLLNDVNCEIRDQKQPWVFVRDDSTIQINNKELKQFYFDTYPAPFVSDWDMNETLFVLPDNLSSSELTALGNMSAYMEKQTKYNLGSLEAISSKNLENQHNDKNIVIYGTPDNNKLIKELNKNLWMQYNNEYTKFESNEKLTLMEDFSKTISTFQLDKSPYNSQKNMMVLTSPRADLLEKSLLFLSEDKEFYKLNGDGAVIDEHGNVRCFKYKEEVEAPSYDKIIKLSSSSKILLVVLLALVIFTISAILLYKKKYKIKVFRKNNKSK</sequence>
<keyword evidence="2" id="KW-1003">Cell membrane</keyword>
<evidence type="ECO:0000256" key="4">
    <source>
        <dbReference type="ARBA" id="ARBA00022989"/>
    </source>
</evidence>
<dbReference type="Pfam" id="PF03170">
    <property type="entry name" value="BcsB"/>
    <property type="match status" value="1"/>
</dbReference>
<protein>
    <submittedName>
        <fullName evidence="7">Cellulose synthase subunit</fullName>
    </submittedName>
</protein>
<keyword evidence="5 6" id="KW-0472">Membrane</keyword>
<dbReference type="GO" id="GO:0005886">
    <property type="term" value="C:plasma membrane"/>
    <property type="evidence" value="ECO:0007669"/>
    <property type="project" value="UniProtKB-SubCell"/>
</dbReference>
<name>A0A1H0VA78_9CLOT</name>
<dbReference type="GO" id="GO:0006011">
    <property type="term" value="P:UDP-alpha-D-glucose metabolic process"/>
    <property type="evidence" value="ECO:0007669"/>
    <property type="project" value="InterPro"/>
</dbReference>
<dbReference type="PANTHER" id="PTHR39083:SF1">
    <property type="entry name" value="CYCLIC DI-GMP-BINDING PROTEIN"/>
    <property type="match status" value="1"/>
</dbReference>
<organism evidence="7 8">
    <name type="scientific">Clostridium gasigenes</name>
    <dbReference type="NCBI Taxonomy" id="94869"/>
    <lineage>
        <taxon>Bacteria</taxon>
        <taxon>Bacillati</taxon>
        <taxon>Bacillota</taxon>
        <taxon>Clostridia</taxon>
        <taxon>Eubacteriales</taxon>
        <taxon>Clostridiaceae</taxon>
        <taxon>Clostridium</taxon>
    </lineage>
</organism>
<dbReference type="OrthoDB" id="2655838at2"/>
<gene>
    <name evidence="7" type="ORF">SAMN04488529_11526</name>
</gene>
<keyword evidence="8" id="KW-1185">Reference proteome</keyword>
<dbReference type="RefSeq" id="WP_089972290.1">
    <property type="nucleotide sequence ID" value="NZ_FNJM01000015.1"/>
</dbReference>
<dbReference type="InterPro" id="IPR018513">
    <property type="entry name" value="Cell_synthase_bac"/>
</dbReference>
<reference evidence="7 8" key="1">
    <citation type="submission" date="2016-10" db="EMBL/GenBank/DDBJ databases">
        <authorList>
            <person name="de Groot N.N."/>
        </authorList>
    </citation>
    <scope>NUCLEOTIDE SEQUENCE [LARGE SCALE GENOMIC DNA]</scope>
    <source>
        <strain evidence="7 8">DSM 12272</strain>
    </source>
</reference>
<dbReference type="Proteomes" id="UP000198597">
    <property type="component" value="Unassembled WGS sequence"/>
</dbReference>
<keyword evidence="4 6" id="KW-1133">Transmembrane helix</keyword>
<dbReference type="EMBL" id="FNJM01000015">
    <property type="protein sequence ID" value="SDP75350.1"/>
    <property type="molecule type" value="Genomic_DNA"/>
</dbReference>
<evidence type="ECO:0000256" key="5">
    <source>
        <dbReference type="ARBA" id="ARBA00023136"/>
    </source>
</evidence>
<evidence type="ECO:0000256" key="1">
    <source>
        <dbReference type="ARBA" id="ARBA00004162"/>
    </source>
</evidence>
<keyword evidence="3 6" id="KW-0812">Transmembrane</keyword>
<evidence type="ECO:0000256" key="3">
    <source>
        <dbReference type="ARBA" id="ARBA00022692"/>
    </source>
</evidence>
<proteinExistence type="predicted"/>